<dbReference type="OrthoDB" id="6116374at2"/>
<dbReference type="Pfam" id="PF17680">
    <property type="entry name" value="FlgO"/>
    <property type="match status" value="1"/>
</dbReference>
<name>A0A3N5Y961_9ALTE</name>
<dbReference type="AlphaFoldDB" id="A0A3N5Y961"/>
<sequence length="248" mass="27441">MNQKFARYLLCAGVATLAACTTYDGEQAESLSAKPQLNVIDITTVDSDGGMHYSKPNYDQEDNFGAPGQPPLYSSVQGAYKGRPLTKHVGDYVQNLTQDLVSNMDYVTQKTPIGVTHFALLDSDLQQTNLLGRQMAESFMHEFHKFRIPVIDFKTTEYIRVTDQGDFVLTRDYLELDNAAAIQYVLTGTMAKHQGGYFINARLIGMQSRAVVASAQTLIPFYVVDAIIPSDLDSMSTMQDGIKLSQGE</sequence>
<protein>
    <recommendedName>
        <fullName evidence="1">FlgO domain-containing protein</fullName>
    </recommendedName>
</protein>
<dbReference type="PROSITE" id="PS51257">
    <property type="entry name" value="PROKAR_LIPOPROTEIN"/>
    <property type="match status" value="1"/>
</dbReference>
<evidence type="ECO:0000313" key="2">
    <source>
        <dbReference type="EMBL" id="RPJ65105.1"/>
    </source>
</evidence>
<dbReference type="RefSeq" id="WP_124029233.1">
    <property type="nucleotide sequence ID" value="NZ_JBHRSN010000013.1"/>
</dbReference>
<accession>A0A3N5Y961</accession>
<comment type="caution">
    <text evidence="2">The sequence shown here is derived from an EMBL/GenBank/DDBJ whole genome shotgun (WGS) entry which is preliminary data.</text>
</comment>
<reference evidence="2 3" key="1">
    <citation type="submission" date="2018-11" db="EMBL/GenBank/DDBJ databases">
        <authorList>
            <person name="Ye M.-Q."/>
            <person name="Du Z.-J."/>
        </authorList>
    </citation>
    <scope>NUCLEOTIDE SEQUENCE [LARGE SCALE GENOMIC DNA]</scope>
    <source>
        <strain evidence="2 3">U0105</strain>
    </source>
</reference>
<dbReference type="EMBL" id="RPOK01000006">
    <property type="protein sequence ID" value="RPJ65105.1"/>
    <property type="molecule type" value="Genomic_DNA"/>
</dbReference>
<proteinExistence type="predicted"/>
<keyword evidence="3" id="KW-1185">Reference proteome</keyword>
<feature type="domain" description="FlgO" evidence="1">
    <location>
        <begin position="95"/>
        <end position="223"/>
    </location>
</feature>
<organism evidence="2 3">
    <name type="scientific">Alteromonas sediminis</name>
    <dbReference type="NCBI Taxonomy" id="2259342"/>
    <lineage>
        <taxon>Bacteria</taxon>
        <taxon>Pseudomonadati</taxon>
        <taxon>Pseudomonadota</taxon>
        <taxon>Gammaproteobacteria</taxon>
        <taxon>Alteromonadales</taxon>
        <taxon>Alteromonadaceae</taxon>
        <taxon>Alteromonas/Salinimonas group</taxon>
        <taxon>Alteromonas</taxon>
    </lineage>
</organism>
<dbReference type="InterPro" id="IPR041215">
    <property type="entry name" value="FlgO_dom"/>
</dbReference>
<dbReference type="Proteomes" id="UP000275281">
    <property type="component" value="Unassembled WGS sequence"/>
</dbReference>
<evidence type="ECO:0000259" key="1">
    <source>
        <dbReference type="Pfam" id="PF17680"/>
    </source>
</evidence>
<gene>
    <name evidence="2" type="ORF">DRW07_17495</name>
</gene>
<evidence type="ECO:0000313" key="3">
    <source>
        <dbReference type="Proteomes" id="UP000275281"/>
    </source>
</evidence>